<dbReference type="AlphaFoldDB" id="H3GEL1"/>
<organism evidence="3 4">
    <name type="scientific">Phytophthora ramorum</name>
    <name type="common">Sudden oak death agent</name>
    <dbReference type="NCBI Taxonomy" id="164328"/>
    <lineage>
        <taxon>Eukaryota</taxon>
        <taxon>Sar</taxon>
        <taxon>Stramenopiles</taxon>
        <taxon>Oomycota</taxon>
        <taxon>Peronosporomycetes</taxon>
        <taxon>Peronosporales</taxon>
        <taxon>Peronosporaceae</taxon>
        <taxon>Phytophthora</taxon>
    </lineage>
</organism>
<dbReference type="STRING" id="164328.H3GEL1"/>
<dbReference type="InterPro" id="IPR038256">
    <property type="entry name" value="Pol_alpha_znc_sf"/>
</dbReference>
<dbReference type="InParanoid" id="H3GEL1"/>
<evidence type="ECO:0000256" key="1">
    <source>
        <dbReference type="SAM" id="MobiDB-lite"/>
    </source>
</evidence>
<evidence type="ECO:0000259" key="2">
    <source>
        <dbReference type="Pfam" id="PF08996"/>
    </source>
</evidence>
<dbReference type="VEuPathDB" id="FungiDB:KRP22_14657"/>
<dbReference type="EnsemblProtists" id="Phyra74098">
    <property type="protein sequence ID" value="Phyra74098"/>
    <property type="gene ID" value="Phyra74098"/>
</dbReference>
<name>H3GEL1_PHYRM</name>
<dbReference type="InterPro" id="IPR015088">
    <property type="entry name" value="Znf_DNA-dir_DNA_pol_B_alpha"/>
</dbReference>
<dbReference type="PANTHER" id="PTHR45861:SF1">
    <property type="entry name" value="DNA POLYMERASE ALPHA CATALYTIC SUBUNIT"/>
    <property type="match status" value="1"/>
</dbReference>
<accession>H3GEL1</accession>
<dbReference type="GO" id="GO:0006260">
    <property type="term" value="P:DNA replication"/>
    <property type="evidence" value="ECO:0007669"/>
    <property type="project" value="InterPro"/>
</dbReference>
<reference evidence="4" key="1">
    <citation type="journal article" date="2006" name="Science">
        <title>Phytophthora genome sequences uncover evolutionary origins and mechanisms of pathogenesis.</title>
        <authorList>
            <person name="Tyler B.M."/>
            <person name="Tripathy S."/>
            <person name="Zhang X."/>
            <person name="Dehal P."/>
            <person name="Jiang R.H."/>
            <person name="Aerts A."/>
            <person name="Arredondo F.D."/>
            <person name="Baxter L."/>
            <person name="Bensasson D."/>
            <person name="Beynon J.L."/>
            <person name="Chapman J."/>
            <person name="Damasceno C.M."/>
            <person name="Dorrance A.E."/>
            <person name="Dou D."/>
            <person name="Dickerman A.W."/>
            <person name="Dubchak I.L."/>
            <person name="Garbelotto M."/>
            <person name="Gijzen M."/>
            <person name="Gordon S.G."/>
            <person name="Govers F."/>
            <person name="Grunwald N.J."/>
            <person name="Huang W."/>
            <person name="Ivors K.L."/>
            <person name="Jones R.W."/>
            <person name="Kamoun S."/>
            <person name="Krampis K."/>
            <person name="Lamour K.H."/>
            <person name="Lee M.K."/>
            <person name="McDonald W.H."/>
            <person name="Medina M."/>
            <person name="Meijer H.J."/>
            <person name="Nordberg E.K."/>
            <person name="Maclean D.J."/>
            <person name="Ospina-Giraldo M.D."/>
            <person name="Morris P.F."/>
            <person name="Phuntumart V."/>
            <person name="Putnam N.H."/>
            <person name="Rash S."/>
            <person name="Rose J.K."/>
            <person name="Sakihama Y."/>
            <person name="Salamov A.A."/>
            <person name="Savidor A."/>
            <person name="Scheuring C.F."/>
            <person name="Smith B.M."/>
            <person name="Sobral B.W."/>
            <person name="Terry A."/>
            <person name="Torto-Alalibo T.A."/>
            <person name="Win J."/>
            <person name="Xu Z."/>
            <person name="Zhang H."/>
            <person name="Grigoriev I.V."/>
            <person name="Rokhsar D.S."/>
            <person name="Boore J.L."/>
        </authorList>
    </citation>
    <scope>NUCLEOTIDE SEQUENCE [LARGE SCALE GENOMIC DNA]</scope>
    <source>
        <strain evidence="4">Pr102</strain>
    </source>
</reference>
<reference evidence="3" key="2">
    <citation type="submission" date="2015-06" db="UniProtKB">
        <authorList>
            <consortium name="EnsemblProtists"/>
        </authorList>
    </citation>
    <scope>IDENTIFICATION</scope>
    <source>
        <strain evidence="3">Pr102</strain>
    </source>
</reference>
<proteinExistence type="predicted"/>
<dbReference type="Pfam" id="PF08996">
    <property type="entry name" value="zf-DNA_Pol"/>
    <property type="match status" value="1"/>
</dbReference>
<dbReference type="HOGENOM" id="CLU_1942269_0_0_1"/>
<dbReference type="GO" id="GO:0003887">
    <property type="term" value="F:DNA-directed DNA polymerase activity"/>
    <property type="evidence" value="ECO:0007669"/>
    <property type="project" value="InterPro"/>
</dbReference>
<dbReference type="VEuPathDB" id="FungiDB:KRP23_5465"/>
<feature type="domain" description="Zinc finger DNA-directed DNA polymerase family B alpha" evidence="2">
    <location>
        <begin position="1"/>
        <end position="123"/>
    </location>
</feature>
<dbReference type="Gene3D" id="1.10.3200.20">
    <property type="entry name" value="DNA Polymerase alpha, zinc finger"/>
    <property type="match status" value="1"/>
</dbReference>
<keyword evidence="4" id="KW-1185">Reference proteome</keyword>
<dbReference type="eggNOG" id="KOG0970">
    <property type="taxonomic scope" value="Eukaryota"/>
</dbReference>
<dbReference type="EMBL" id="DS566003">
    <property type="status" value="NOT_ANNOTATED_CDS"/>
    <property type="molecule type" value="Genomic_DNA"/>
</dbReference>
<dbReference type="Proteomes" id="UP000005238">
    <property type="component" value="Unassembled WGS sequence"/>
</dbReference>
<protein>
    <recommendedName>
        <fullName evidence="2">Zinc finger DNA-directed DNA polymerase family B alpha domain-containing protein</fullName>
    </recommendedName>
</protein>
<dbReference type="PANTHER" id="PTHR45861">
    <property type="entry name" value="DNA POLYMERASE ALPHA CATALYTIC SUBUNIT"/>
    <property type="match status" value="1"/>
</dbReference>
<sequence>MREATKKYYEAWTICSDVTCKTRMQKQSLRGNGNICSAAGCRATTTLEYPDSALYTQLKYFESLFNIDRAVKKIKAQKERASSTTATTEPPPLSGRHRAVLKKLLSQAEEAVHRDDYNWVKPSIWQTLFT</sequence>
<feature type="region of interest" description="Disordered" evidence="1">
    <location>
        <begin position="76"/>
        <end position="95"/>
    </location>
</feature>
<evidence type="ECO:0000313" key="4">
    <source>
        <dbReference type="Proteomes" id="UP000005238"/>
    </source>
</evidence>
<evidence type="ECO:0000313" key="3">
    <source>
        <dbReference type="EnsemblProtists" id="Phyra74098"/>
    </source>
</evidence>